<name>A0A4Y2EEX7_ARAVE</name>
<keyword evidence="2" id="KW-1185">Reference proteome</keyword>
<dbReference type="AlphaFoldDB" id="A0A4Y2EEX7"/>
<proteinExistence type="predicted"/>
<evidence type="ECO:0000313" key="1">
    <source>
        <dbReference type="EMBL" id="GBM26856.1"/>
    </source>
</evidence>
<comment type="caution">
    <text evidence="1">The sequence shown here is derived from an EMBL/GenBank/DDBJ whole genome shotgun (WGS) entry which is preliminary data.</text>
</comment>
<dbReference type="EMBL" id="BGPR01000571">
    <property type="protein sequence ID" value="GBM26856.1"/>
    <property type="molecule type" value="Genomic_DNA"/>
</dbReference>
<evidence type="ECO:0000313" key="2">
    <source>
        <dbReference type="Proteomes" id="UP000499080"/>
    </source>
</evidence>
<organism evidence="1 2">
    <name type="scientific">Araneus ventricosus</name>
    <name type="common">Orbweaver spider</name>
    <name type="synonym">Epeira ventricosa</name>
    <dbReference type="NCBI Taxonomy" id="182803"/>
    <lineage>
        <taxon>Eukaryota</taxon>
        <taxon>Metazoa</taxon>
        <taxon>Ecdysozoa</taxon>
        <taxon>Arthropoda</taxon>
        <taxon>Chelicerata</taxon>
        <taxon>Arachnida</taxon>
        <taxon>Araneae</taxon>
        <taxon>Araneomorphae</taxon>
        <taxon>Entelegynae</taxon>
        <taxon>Araneoidea</taxon>
        <taxon>Araneidae</taxon>
        <taxon>Araneus</taxon>
    </lineage>
</organism>
<gene>
    <name evidence="1" type="ORF">AVEN_266291_1</name>
</gene>
<reference evidence="1 2" key="1">
    <citation type="journal article" date="2019" name="Sci. Rep.">
        <title>Orb-weaving spider Araneus ventricosus genome elucidates the spidroin gene catalogue.</title>
        <authorList>
            <person name="Kono N."/>
            <person name="Nakamura H."/>
            <person name="Ohtoshi R."/>
            <person name="Moran D.A.P."/>
            <person name="Shinohara A."/>
            <person name="Yoshida Y."/>
            <person name="Fujiwara M."/>
            <person name="Mori M."/>
            <person name="Tomita M."/>
            <person name="Arakawa K."/>
        </authorList>
    </citation>
    <scope>NUCLEOTIDE SEQUENCE [LARGE SCALE GENOMIC DNA]</scope>
</reference>
<protein>
    <submittedName>
        <fullName evidence="1">Uncharacterized protein</fullName>
    </submittedName>
</protein>
<accession>A0A4Y2EEX7</accession>
<sequence>MAFALTAAPLRHVELGKPTPFRKSQILVITAGGPLLCLARSTLSKHQRGESALCAELVVCFCVPPLQFRYAVTQPLKACVDMDRMVCFPF</sequence>
<dbReference type="Proteomes" id="UP000499080">
    <property type="component" value="Unassembled WGS sequence"/>
</dbReference>